<dbReference type="EMBL" id="OC948800">
    <property type="protein sequence ID" value="CAD7663699.1"/>
    <property type="molecule type" value="Genomic_DNA"/>
</dbReference>
<proteinExistence type="predicted"/>
<reference evidence="2" key="1">
    <citation type="submission" date="2020-11" db="EMBL/GenBank/DDBJ databases">
        <authorList>
            <person name="Tran Van P."/>
        </authorList>
    </citation>
    <scope>NUCLEOTIDE SEQUENCE</scope>
</reference>
<feature type="transmembrane region" description="Helical" evidence="1">
    <location>
        <begin position="66"/>
        <end position="86"/>
    </location>
</feature>
<evidence type="ECO:0000256" key="1">
    <source>
        <dbReference type="SAM" id="Phobius"/>
    </source>
</evidence>
<accession>A0A7R9MQC2</accession>
<keyword evidence="1" id="KW-0812">Transmembrane</keyword>
<dbReference type="SUPFAM" id="SSF103473">
    <property type="entry name" value="MFS general substrate transporter"/>
    <property type="match status" value="1"/>
</dbReference>
<dbReference type="EMBL" id="CAJPVJ010033975">
    <property type="protein sequence ID" value="CAG2180836.1"/>
    <property type="molecule type" value="Genomic_DNA"/>
</dbReference>
<gene>
    <name evidence="2" type="ORF">ONB1V03_LOCUS20257</name>
</gene>
<feature type="transmembrane region" description="Helical" evidence="1">
    <location>
        <begin position="34"/>
        <end position="54"/>
    </location>
</feature>
<protein>
    <submittedName>
        <fullName evidence="2">Uncharacterized protein</fullName>
    </submittedName>
</protein>
<evidence type="ECO:0000313" key="3">
    <source>
        <dbReference type="Proteomes" id="UP000728032"/>
    </source>
</evidence>
<dbReference type="Proteomes" id="UP000728032">
    <property type="component" value="Unassembled WGS sequence"/>
</dbReference>
<keyword evidence="3" id="KW-1185">Reference proteome</keyword>
<evidence type="ECO:0000313" key="2">
    <source>
        <dbReference type="EMBL" id="CAD7663699.1"/>
    </source>
</evidence>
<dbReference type="InterPro" id="IPR036259">
    <property type="entry name" value="MFS_trans_sf"/>
</dbReference>
<name>A0A7R9MQC2_9ACAR</name>
<keyword evidence="1" id="KW-0472">Membrane</keyword>
<organism evidence="2">
    <name type="scientific">Oppiella nova</name>
    <dbReference type="NCBI Taxonomy" id="334625"/>
    <lineage>
        <taxon>Eukaryota</taxon>
        <taxon>Metazoa</taxon>
        <taxon>Ecdysozoa</taxon>
        <taxon>Arthropoda</taxon>
        <taxon>Chelicerata</taxon>
        <taxon>Arachnida</taxon>
        <taxon>Acari</taxon>
        <taxon>Acariformes</taxon>
        <taxon>Sarcoptiformes</taxon>
        <taxon>Oribatida</taxon>
        <taxon>Brachypylina</taxon>
        <taxon>Oppioidea</taxon>
        <taxon>Oppiidae</taxon>
        <taxon>Oppiella</taxon>
    </lineage>
</organism>
<keyword evidence="1" id="KW-1133">Transmembrane helix</keyword>
<dbReference type="AlphaFoldDB" id="A0A7R9MQC2"/>
<sequence length="105" mass="11659">MSNNKSNGNGVVTIKKQPANNEITTWEKYTYTTIMCFTMITYGVCNSTFFPAFVDLKYALNTSLNMIALISTFMCFGYIMGSLIVINNKQGKLSIECAKQAVKVA</sequence>